<comment type="caution">
    <text evidence="4">The sequence shown here is derived from an EMBL/GenBank/DDBJ whole genome shotgun (WGS) entry which is preliminary data.</text>
</comment>
<dbReference type="Gene3D" id="3.40.190.10">
    <property type="entry name" value="Periplasmic binding protein-like II"/>
    <property type="match status" value="2"/>
</dbReference>
<dbReference type="InterPro" id="IPR001638">
    <property type="entry name" value="Solute-binding_3/MltF_N"/>
</dbReference>
<dbReference type="SMART" id="SM00062">
    <property type="entry name" value="PBPb"/>
    <property type="match status" value="1"/>
</dbReference>
<organism evidence="4">
    <name type="scientific">Streptomyces tendae</name>
    <dbReference type="NCBI Taxonomy" id="1932"/>
    <lineage>
        <taxon>Bacteria</taxon>
        <taxon>Bacillati</taxon>
        <taxon>Actinomycetota</taxon>
        <taxon>Actinomycetes</taxon>
        <taxon>Kitasatosporales</taxon>
        <taxon>Streptomycetaceae</taxon>
        <taxon>Streptomyces</taxon>
    </lineage>
</organism>
<dbReference type="EMBL" id="JAAIFS010000005">
    <property type="protein sequence ID" value="NEV89830.1"/>
    <property type="molecule type" value="Genomic_DNA"/>
</dbReference>
<feature type="signal peptide" evidence="2">
    <location>
        <begin position="1"/>
        <end position="27"/>
    </location>
</feature>
<feature type="chain" id="PRO_5039653070" evidence="2">
    <location>
        <begin position="28"/>
        <end position="307"/>
    </location>
</feature>
<accession>A0A6B3QRL9</accession>
<evidence type="ECO:0000313" key="4">
    <source>
        <dbReference type="EMBL" id="NEV89830.1"/>
    </source>
</evidence>
<name>A0A6B3QRL9_STRTE</name>
<evidence type="ECO:0000256" key="2">
    <source>
        <dbReference type="SAM" id="SignalP"/>
    </source>
</evidence>
<dbReference type="AlphaFoldDB" id="A0A6B3QRL9"/>
<dbReference type="SUPFAM" id="SSF53850">
    <property type="entry name" value="Periplasmic binding protein-like II"/>
    <property type="match status" value="1"/>
</dbReference>
<dbReference type="PANTHER" id="PTHR35936:SF17">
    <property type="entry name" value="ARGININE-BINDING EXTRACELLULAR PROTEIN ARTP"/>
    <property type="match status" value="1"/>
</dbReference>
<dbReference type="PROSITE" id="PS51257">
    <property type="entry name" value="PROKAR_LIPOPROTEIN"/>
    <property type="match status" value="1"/>
</dbReference>
<feature type="domain" description="Solute-binding protein family 3/N-terminal" evidence="3">
    <location>
        <begin position="61"/>
        <end position="292"/>
    </location>
</feature>
<dbReference type="Pfam" id="PF00497">
    <property type="entry name" value="SBP_bac_3"/>
    <property type="match status" value="1"/>
</dbReference>
<gene>
    <name evidence="4" type="ORF">GUR47_24665</name>
</gene>
<dbReference type="PANTHER" id="PTHR35936">
    <property type="entry name" value="MEMBRANE-BOUND LYTIC MUREIN TRANSGLYCOSYLASE F"/>
    <property type="match status" value="1"/>
</dbReference>
<evidence type="ECO:0000256" key="1">
    <source>
        <dbReference type="ARBA" id="ARBA00022729"/>
    </source>
</evidence>
<dbReference type="RefSeq" id="WP_164459741.1">
    <property type="nucleotide sequence ID" value="NZ_JAAIFS010000005.1"/>
</dbReference>
<sequence length="307" mass="32751">MRNSRGHRRWRTRCTLTTALVSALALAGCAADEEEGVSKPSVPESTALHDALPQSVKDAGVLRFAGDSHPPFRSVGADGSVTGIDQDLQEALGQVLGVRTEIKIVNNLPAALQGMLSGRYNGFNGPVQATPERERQFDTITWMTSRTSYVVPKTGKARISSAADLCGKQVAVVKSSIVESQLAKLSAYCTGQGKQATKSIGLDDTNATLLAAQSGRADAAGMTQAAAIDVTDSQSDKYGYVTQTEEQGATTDNLALLVPKESKLGPVIQKAFQKLVDDGEYRRVMEHWGLKDVMVDKPVLNIASEES</sequence>
<protein>
    <submittedName>
        <fullName evidence="4">Transporter substrate-binding domain-containing protein</fullName>
    </submittedName>
</protein>
<reference evidence="4" key="1">
    <citation type="journal article" date="2020" name="Microorganisms">
        <title>Isolation, Genomic and Metabolomic Characterization of Streptomyces tendae VITAKN with Quorum Sensing Inhibitory Activity from Southern India.</title>
        <authorList>
            <person name="Ishaque N.M."/>
            <person name="Burgsdorf I."/>
            <person name="Limlingan Malit J.J."/>
            <person name="Saha S."/>
            <person name="Teta R."/>
            <person name="Ewe D."/>
            <person name="Kannabiran K."/>
            <person name="Hrouzek P."/>
            <person name="Steindler L."/>
            <person name="Costantino V."/>
            <person name="Saurav K."/>
        </authorList>
    </citation>
    <scope>NUCLEOTIDE SEQUENCE</scope>
    <source>
        <strain evidence="4">VITAKN</strain>
    </source>
</reference>
<keyword evidence="1 2" id="KW-0732">Signal</keyword>
<proteinExistence type="predicted"/>
<evidence type="ECO:0000259" key="3">
    <source>
        <dbReference type="SMART" id="SM00062"/>
    </source>
</evidence>